<evidence type="ECO:0000256" key="4">
    <source>
        <dbReference type="ARBA" id="ARBA00022475"/>
    </source>
</evidence>
<accession>A0ABS5YRH2</accession>
<gene>
    <name evidence="10" type="ORF">KOI35_14045</name>
</gene>
<evidence type="ECO:0000256" key="6">
    <source>
        <dbReference type="ARBA" id="ARBA00022989"/>
    </source>
</evidence>
<evidence type="ECO:0000256" key="8">
    <source>
        <dbReference type="RuleBase" id="RU363032"/>
    </source>
</evidence>
<feature type="domain" description="ABC transmembrane type-1" evidence="9">
    <location>
        <begin position="66"/>
        <end position="272"/>
    </location>
</feature>
<evidence type="ECO:0000313" key="10">
    <source>
        <dbReference type="EMBL" id="MBU2664620.1"/>
    </source>
</evidence>
<evidence type="ECO:0000256" key="1">
    <source>
        <dbReference type="ARBA" id="ARBA00004651"/>
    </source>
</evidence>
<proteinExistence type="inferred from homology"/>
<dbReference type="SUPFAM" id="SSF161098">
    <property type="entry name" value="MetI-like"/>
    <property type="match status" value="1"/>
</dbReference>
<protein>
    <submittedName>
        <fullName evidence="10">ABC transporter permease</fullName>
    </submittedName>
</protein>
<organism evidence="10 11">
    <name type="scientific">Paractinoplanes bogorensis</name>
    <dbReference type="NCBI Taxonomy" id="1610840"/>
    <lineage>
        <taxon>Bacteria</taxon>
        <taxon>Bacillati</taxon>
        <taxon>Actinomycetota</taxon>
        <taxon>Actinomycetes</taxon>
        <taxon>Micromonosporales</taxon>
        <taxon>Micromonosporaceae</taxon>
        <taxon>Paractinoplanes</taxon>
    </lineage>
</organism>
<dbReference type="Gene3D" id="1.10.3720.10">
    <property type="entry name" value="MetI-like"/>
    <property type="match status" value="1"/>
</dbReference>
<feature type="transmembrane region" description="Helical" evidence="8">
    <location>
        <begin position="153"/>
        <end position="174"/>
    </location>
</feature>
<evidence type="ECO:0000256" key="3">
    <source>
        <dbReference type="ARBA" id="ARBA00022448"/>
    </source>
</evidence>
<evidence type="ECO:0000256" key="7">
    <source>
        <dbReference type="ARBA" id="ARBA00023136"/>
    </source>
</evidence>
<keyword evidence="5 8" id="KW-0812">Transmembrane</keyword>
<evidence type="ECO:0000256" key="2">
    <source>
        <dbReference type="ARBA" id="ARBA00007069"/>
    </source>
</evidence>
<feature type="transmembrane region" description="Helical" evidence="8">
    <location>
        <begin position="195"/>
        <end position="217"/>
    </location>
</feature>
<keyword evidence="7 8" id="KW-0472">Membrane</keyword>
<dbReference type="Proteomes" id="UP001519654">
    <property type="component" value="Unassembled WGS sequence"/>
</dbReference>
<sequence length="287" mass="31900">MNRVKNKIAPYLLVLPGGLWLLIFFAVPMVAMLSLSLQEGDIVNGYRFTGHWQTYTEAISNYDTQIIRSLIYGAVATLILIVLAFPVAYWIAFYGGKRKATYLFLVLLPFFVSFVLRTISWRQILTDEGPLLHPLREAGLISQSFHILGTPTAVILGLVYNFLPFMVLPIYVALERIDPRVVEAARDLYANPATTFRKVIFPLALPGVFAGVLMTFVPASSDYVNSEVLGSSETTMIGQVIQAQFLENSDYPTASALSFVLMLVLLIGVFTYARILGTEDVMKVAAR</sequence>
<name>A0ABS5YRH2_9ACTN</name>
<feature type="transmembrane region" description="Helical" evidence="8">
    <location>
        <begin position="70"/>
        <end position="93"/>
    </location>
</feature>
<dbReference type="EMBL" id="JAHKKG010000004">
    <property type="protein sequence ID" value="MBU2664620.1"/>
    <property type="molecule type" value="Genomic_DNA"/>
</dbReference>
<dbReference type="PANTHER" id="PTHR42929">
    <property type="entry name" value="INNER MEMBRANE ABC TRANSPORTER PERMEASE PROTEIN YDCU-RELATED-RELATED"/>
    <property type="match status" value="1"/>
</dbReference>
<evidence type="ECO:0000256" key="5">
    <source>
        <dbReference type="ARBA" id="ARBA00022692"/>
    </source>
</evidence>
<dbReference type="RefSeq" id="WP_215787391.1">
    <property type="nucleotide sequence ID" value="NZ_JAHKKG010000004.1"/>
</dbReference>
<feature type="transmembrane region" description="Helical" evidence="8">
    <location>
        <begin position="254"/>
        <end position="273"/>
    </location>
</feature>
<dbReference type="PANTHER" id="PTHR42929:SF1">
    <property type="entry name" value="INNER MEMBRANE ABC TRANSPORTER PERMEASE PROTEIN YDCU-RELATED"/>
    <property type="match status" value="1"/>
</dbReference>
<keyword evidence="6 8" id="KW-1133">Transmembrane helix</keyword>
<feature type="transmembrane region" description="Helical" evidence="8">
    <location>
        <begin position="100"/>
        <end position="119"/>
    </location>
</feature>
<keyword evidence="4" id="KW-1003">Cell membrane</keyword>
<feature type="transmembrane region" description="Helical" evidence="8">
    <location>
        <begin position="12"/>
        <end position="37"/>
    </location>
</feature>
<comment type="subcellular location">
    <subcellularLocation>
        <location evidence="1 8">Cell membrane</location>
        <topology evidence="1 8">Multi-pass membrane protein</topology>
    </subcellularLocation>
</comment>
<comment type="similarity">
    <text evidence="2">Belongs to the binding-protein-dependent transport system permease family. CysTW subfamily.</text>
</comment>
<dbReference type="Pfam" id="PF00528">
    <property type="entry name" value="BPD_transp_1"/>
    <property type="match status" value="1"/>
</dbReference>
<comment type="caution">
    <text evidence="10">The sequence shown here is derived from an EMBL/GenBank/DDBJ whole genome shotgun (WGS) entry which is preliminary data.</text>
</comment>
<keyword evidence="3 8" id="KW-0813">Transport</keyword>
<dbReference type="CDD" id="cd06261">
    <property type="entry name" value="TM_PBP2"/>
    <property type="match status" value="1"/>
</dbReference>
<keyword evidence="11" id="KW-1185">Reference proteome</keyword>
<evidence type="ECO:0000259" key="9">
    <source>
        <dbReference type="PROSITE" id="PS50928"/>
    </source>
</evidence>
<dbReference type="PROSITE" id="PS50928">
    <property type="entry name" value="ABC_TM1"/>
    <property type="match status" value="1"/>
</dbReference>
<reference evidence="10 11" key="1">
    <citation type="submission" date="2021-06" db="EMBL/GenBank/DDBJ databases">
        <title>Actinoplanes lichenicola sp. nov., and Actinoplanes ovalisporus sp. nov., isolated from lichen in Thailand.</title>
        <authorList>
            <person name="Saeng-In P."/>
            <person name="Kanchanasin P."/>
            <person name="Yuki M."/>
            <person name="Kudo T."/>
            <person name="Ohkuma M."/>
            <person name="Phongsopitanun W."/>
            <person name="Tanasupawat S."/>
        </authorList>
    </citation>
    <scope>NUCLEOTIDE SEQUENCE [LARGE SCALE GENOMIC DNA]</scope>
    <source>
        <strain evidence="10 11">NBRC 110975</strain>
    </source>
</reference>
<dbReference type="InterPro" id="IPR000515">
    <property type="entry name" value="MetI-like"/>
</dbReference>
<dbReference type="InterPro" id="IPR035906">
    <property type="entry name" value="MetI-like_sf"/>
</dbReference>
<evidence type="ECO:0000313" key="11">
    <source>
        <dbReference type="Proteomes" id="UP001519654"/>
    </source>
</evidence>